<name>A0A1I0BSY4_9BACT</name>
<evidence type="ECO:0000313" key="1">
    <source>
        <dbReference type="EMBL" id="SET09463.1"/>
    </source>
</evidence>
<reference evidence="1 2" key="1">
    <citation type="submission" date="2016-10" db="EMBL/GenBank/DDBJ databases">
        <authorList>
            <person name="de Groot N.N."/>
        </authorList>
    </citation>
    <scope>NUCLEOTIDE SEQUENCE [LARGE SCALE GENOMIC DNA]</scope>
    <source>
        <strain evidence="1 2">DSM 25947</strain>
    </source>
</reference>
<dbReference type="Proteomes" id="UP000181981">
    <property type="component" value="Unassembled WGS sequence"/>
</dbReference>
<proteinExistence type="predicted"/>
<protein>
    <submittedName>
        <fullName evidence="1">Uncharacterized protein</fullName>
    </submittedName>
</protein>
<dbReference type="EMBL" id="FOHT01000006">
    <property type="protein sequence ID" value="SET09463.1"/>
    <property type="molecule type" value="Genomic_DNA"/>
</dbReference>
<organism evidence="1 2">
    <name type="scientific">Draconibacterium orientale</name>
    <dbReference type="NCBI Taxonomy" id="1168034"/>
    <lineage>
        <taxon>Bacteria</taxon>
        <taxon>Pseudomonadati</taxon>
        <taxon>Bacteroidota</taxon>
        <taxon>Bacteroidia</taxon>
        <taxon>Marinilabiliales</taxon>
        <taxon>Prolixibacteraceae</taxon>
        <taxon>Draconibacterium</taxon>
    </lineage>
</organism>
<gene>
    <name evidence="1" type="ORF">SAMN05444285_10614</name>
</gene>
<sequence>MSENFKIKDFLSERIFVFNECETGNPECNANIAAYIVNIRSSLAG</sequence>
<dbReference type="AlphaFoldDB" id="A0A1I0BSY4"/>
<accession>A0A1I0BSY4</accession>
<evidence type="ECO:0000313" key="2">
    <source>
        <dbReference type="Proteomes" id="UP000181981"/>
    </source>
</evidence>